<sequence length="372" mass="42718">MRLLSFELKKIVFSKKFLYILIGIVICVAFLMARNIIFESSIEKEARERIDELLESNFSNAKIHQSILEDAPENEEHKELQRLNSAMINNLYETRNLLAPNQFQERLRLQNEYYSTAKEYKEKGGDHSLTFQEISYSLALNEKLLDSNIPPEHEVYSRAFPNFIKQVVDLFISFGAILIVLLLVGEIMSSEFENRSINLLFTQPLNRTHIISSKFWSSIIIYVITIGYLLVVTSIIGYVFGYKGSFNYPIVIEVNQRIELLTISEYMQLAISMVSVSILMIISLCLLLSLFFKHTLATLSGVLGILLAGYGLTTIASWNPLAWFNPFQYLLPGESIQFQNGRVWWQGVPAILVLTAIFYLVARQKIRKSKVE</sequence>
<keyword evidence="1" id="KW-0472">Membrane</keyword>
<gene>
    <name evidence="2" type="ORF">J43TS3_18990</name>
</gene>
<evidence type="ECO:0000313" key="3">
    <source>
        <dbReference type="Proteomes" id="UP000676917"/>
    </source>
</evidence>
<evidence type="ECO:0000313" key="2">
    <source>
        <dbReference type="EMBL" id="GIO27288.1"/>
    </source>
</evidence>
<dbReference type="PANTHER" id="PTHR37305">
    <property type="entry name" value="INTEGRAL MEMBRANE PROTEIN-RELATED"/>
    <property type="match status" value="1"/>
</dbReference>
<proteinExistence type="predicted"/>
<name>A0A919XB01_9BACI</name>
<protein>
    <recommendedName>
        <fullName evidence="4">ABC transporter permease subunit</fullName>
    </recommendedName>
</protein>
<keyword evidence="1" id="KW-0812">Transmembrane</keyword>
<dbReference type="AlphaFoldDB" id="A0A919XB01"/>
<accession>A0A919XB01</accession>
<evidence type="ECO:0008006" key="4">
    <source>
        <dbReference type="Google" id="ProtNLM"/>
    </source>
</evidence>
<dbReference type="RefSeq" id="WP_212920778.1">
    <property type="nucleotide sequence ID" value="NZ_BORP01000003.1"/>
</dbReference>
<keyword evidence="1" id="KW-1133">Transmembrane helix</keyword>
<feature type="transmembrane region" description="Helical" evidence="1">
    <location>
        <begin position="170"/>
        <end position="188"/>
    </location>
</feature>
<organism evidence="2 3">
    <name type="scientific">Ornithinibacillus bavariensis</name>
    <dbReference type="NCBI Taxonomy" id="545502"/>
    <lineage>
        <taxon>Bacteria</taxon>
        <taxon>Bacillati</taxon>
        <taxon>Bacillota</taxon>
        <taxon>Bacilli</taxon>
        <taxon>Bacillales</taxon>
        <taxon>Bacillaceae</taxon>
        <taxon>Ornithinibacillus</taxon>
    </lineage>
</organism>
<reference evidence="2" key="1">
    <citation type="submission" date="2021-03" db="EMBL/GenBank/DDBJ databases">
        <title>Antimicrobial resistance genes in bacteria isolated from Japanese honey, and their potential for conferring macrolide and lincosamide resistance in the American foulbrood pathogen Paenibacillus larvae.</title>
        <authorList>
            <person name="Okamoto M."/>
            <person name="Kumagai M."/>
            <person name="Kanamori H."/>
            <person name="Takamatsu D."/>
        </authorList>
    </citation>
    <scope>NUCLEOTIDE SEQUENCE</scope>
    <source>
        <strain evidence="2">J43TS3</strain>
    </source>
</reference>
<feature type="transmembrane region" description="Helical" evidence="1">
    <location>
        <begin position="299"/>
        <end position="323"/>
    </location>
</feature>
<feature type="transmembrane region" description="Helical" evidence="1">
    <location>
        <begin position="219"/>
        <end position="240"/>
    </location>
</feature>
<feature type="transmembrane region" description="Helical" evidence="1">
    <location>
        <begin position="17"/>
        <end position="37"/>
    </location>
</feature>
<dbReference type="Pfam" id="PF12679">
    <property type="entry name" value="ABC2_membrane_2"/>
    <property type="match status" value="1"/>
</dbReference>
<dbReference type="GO" id="GO:0005886">
    <property type="term" value="C:plasma membrane"/>
    <property type="evidence" value="ECO:0007669"/>
    <property type="project" value="UniProtKB-SubCell"/>
</dbReference>
<dbReference type="PANTHER" id="PTHR37305:SF1">
    <property type="entry name" value="MEMBRANE PROTEIN"/>
    <property type="match status" value="1"/>
</dbReference>
<keyword evidence="3" id="KW-1185">Reference proteome</keyword>
<comment type="caution">
    <text evidence="2">The sequence shown here is derived from an EMBL/GenBank/DDBJ whole genome shotgun (WGS) entry which is preliminary data.</text>
</comment>
<dbReference type="GO" id="GO:0140359">
    <property type="term" value="F:ABC-type transporter activity"/>
    <property type="evidence" value="ECO:0007669"/>
    <property type="project" value="InterPro"/>
</dbReference>
<dbReference type="EMBL" id="BORP01000003">
    <property type="protein sequence ID" value="GIO27288.1"/>
    <property type="molecule type" value="Genomic_DNA"/>
</dbReference>
<evidence type="ECO:0000256" key="1">
    <source>
        <dbReference type="SAM" id="Phobius"/>
    </source>
</evidence>
<feature type="transmembrane region" description="Helical" evidence="1">
    <location>
        <begin position="343"/>
        <end position="362"/>
    </location>
</feature>
<feature type="transmembrane region" description="Helical" evidence="1">
    <location>
        <begin position="269"/>
        <end position="292"/>
    </location>
</feature>
<dbReference type="Proteomes" id="UP000676917">
    <property type="component" value="Unassembled WGS sequence"/>
</dbReference>